<dbReference type="RefSeq" id="WP_232424110.1">
    <property type="nucleotide sequence ID" value="NZ_AONC01000022.1"/>
</dbReference>
<dbReference type="PANTHER" id="PTHR12302:SF3">
    <property type="entry name" value="SERINE_THREONINE-PROTEIN KINASE 31"/>
    <property type="match status" value="1"/>
</dbReference>
<keyword evidence="4" id="KW-0732">Signal</keyword>
<evidence type="ECO:0000313" key="6">
    <source>
        <dbReference type="EMBL" id="EXJ15683.1"/>
    </source>
</evidence>
<dbReference type="GO" id="GO:0016787">
    <property type="term" value="F:hydrolase activity"/>
    <property type="evidence" value="ECO:0007669"/>
    <property type="project" value="UniProtKB-KW"/>
</dbReference>
<gene>
    <name evidence="6" type="ORF">D779_1071</name>
</gene>
<proteinExistence type="predicted"/>
<dbReference type="InterPro" id="IPR035437">
    <property type="entry name" value="SNase_OB-fold_sf"/>
</dbReference>
<evidence type="ECO:0000256" key="1">
    <source>
        <dbReference type="ARBA" id="ARBA00022722"/>
    </source>
</evidence>
<accession>W9V7X5</accession>
<evidence type="ECO:0000259" key="5">
    <source>
        <dbReference type="PROSITE" id="PS50830"/>
    </source>
</evidence>
<dbReference type="STRING" id="1249627.D779_1071"/>
<comment type="caution">
    <text evidence="6">The sequence shown here is derived from an EMBL/GenBank/DDBJ whole genome shotgun (WGS) entry which is preliminary data.</text>
</comment>
<evidence type="ECO:0000256" key="3">
    <source>
        <dbReference type="ARBA" id="ARBA00022801"/>
    </source>
</evidence>
<dbReference type="EMBL" id="AONC01000022">
    <property type="protein sequence ID" value="EXJ15683.1"/>
    <property type="molecule type" value="Genomic_DNA"/>
</dbReference>
<evidence type="ECO:0000313" key="7">
    <source>
        <dbReference type="Proteomes" id="UP000019460"/>
    </source>
</evidence>
<dbReference type="eggNOG" id="COG1525">
    <property type="taxonomic scope" value="Bacteria"/>
</dbReference>
<keyword evidence="7" id="KW-1185">Reference proteome</keyword>
<dbReference type="SUPFAM" id="SSF50199">
    <property type="entry name" value="Staphylococcal nuclease"/>
    <property type="match status" value="1"/>
</dbReference>
<dbReference type="Gene3D" id="2.40.50.90">
    <property type="match status" value="1"/>
</dbReference>
<keyword evidence="2" id="KW-0255">Endonuclease</keyword>
<dbReference type="PATRIC" id="fig|1249627.3.peg.1522"/>
<name>W9V7X5_9GAMM</name>
<dbReference type="PROSITE" id="PS50830">
    <property type="entry name" value="TNASE_3"/>
    <property type="match status" value="1"/>
</dbReference>
<dbReference type="Pfam" id="PF00565">
    <property type="entry name" value="SNase"/>
    <property type="match status" value="1"/>
</dbReference>
<protein>
    <submittedName>
        <fullName evidence="6">Nuclease</fullName>
    </submittedName>
</protein>
<dbReference type="AlphaFoldDB" id="W9V7X5"/>
<evidence type="ECO:0000256" key="2">
    <source>
        <dbReference type="ARBA" id="ARBA00022759"/>
    </source>
</evidence>
<keyword evidence="3" id="KW-0378">Hydrolase</keyword>
<dbReference type="GO" id="GO:0004519">
    <property type="term" value="F:endonuclease activity"/>
    <property type="evidence" value="ECO:0007669"/>
    <property type="project" value="UniProtKB-KW"/>
</dbReference>
<evidence type="ECO:0000256" key="4">
    <source>
        <dbReference type="SAM" id="SignalP"/>
    </source>
</evidence>
<keyword evidence="1" id="KW-0540">Nuclease</keyword>
<dbReference type="InterPro" id="IPR016071">
    <property type="entry name" value="Staphylococal_nuclease_OB-fold"/>
</dbReference>
<sequence>MANSRIVDRVKIRVQDRFSALAPFAAVLLLAGSAAANAGTAEQGRDCQVRKILDGDSLILDCAGDRLEVRLRCIDAPEKDQRPWSDRSRANLRRITPARVEVIPIERDRFGRTVADLYGADSERRFINLEQVSSGNAAVYRRYCKDPRFMETEREARRSGRGIWSEPGEHQSPWRFRHRH</sequence>
<feature type="chain" id="PRO_5004933880" evidence="4">
    <location>
        <begin position="39"/>
        <end position="180"/>
    </location>
</feature>
<dbReference type="Proteomes" id="UP000019460">
    <property type="component" value="Unassembled WGS sequence"/>
</dbReference>
<feature type="domain" description="TNase-like" evidence="5">
    <location>
        <begin position="43"/>
        <end position="166"/>
    </location>
</feature>
<reference evidence="6 7" key="1">
    <citation type="submission" date="2012-11" db="EMBL/GenBank/DDBJ databases">
        <title>Genome assembly of Thiorhodococcus sp. AK35.</title>
        <authorList>
            <person name="Nupur N."/>
            <person name="Khatri I."/>
            <person name="Subramanian S."/>
            <person name="Pinnaka A."/>
        </authorList>
    </citation>
    <scope>NUCLEOTIDE SEQUENCE [LARGE SCALE GENOMIC DNA]</scope>
    <source>
        <strain evidence="6 7">AK35</strain>
    </source>
</reference>
<dbReference type="PANTHER" id="PTHR12302">
    <property type="entry name" value="EBNA2 BINDING PROTEIN P100"/>
    <property type="match status" value="1"/>
</dbReference>
<organism evidence="6 7">
    <name type="scientific">Imhoffiella purpurea</name>
    <dbReference type="NCBI Taxonomy" id="1249627"/>
    <lineage>
        <taxon>Bacteria</taxon>
        <taxon>Pseudomonadati</taxon>
        <taxon>Pseudomonadota</taxon>
        <taxon>Gammaproteobacteria</taxon>
        <taxon>Chromatiales</taxon>
        <taxon>Chromatiaceae</taxon>
        <taxon>Imhoffiella</taxon>
    </lineage>
</organism>
<dbReference type="SMART" id="SM00318">
    <property type="entry name" value="SNc"/>
    <property type="match status" value="1"/>
</dbReference>
<feature type="signal peptide" evidence="4">
    <location>
        <begin position="1"/>
        <end position="38"/>
    </location>
</feature>